<dbReference type="EMBL" id="LAJE02000023">
    <property type="protein sequence ID" value="OEO33163.1"/>
    <property type="molecule type" value="Genomic_DNA"/>
</dbReference>
<comment type="caution">
    <text evidence="6">The sequence shown here is derived from an EMBL/GenBank/DDBJ whole genome shotgun (WGS) entry which is preliminary data.</text>
</comment>
<organism evidence="6 7">
    <name type="scientific">Devosia insulae DS-56</name>
    <dbReference type="NCBI Taxonomy" id="1116389"/>
    <lineage>
        <taxon>Bacteria</taxon>
        <taxon>Pseudomonadati</taxon>
        <taxon>Pseudomonadota</taxon>
        <taxon>Alphaproteobacteria</taxon>
        <taxon>Hyphomicrobiales</taxon>
        <taxon>Devosiaceae</taxon>
        <taxon>Devosia</taxon>
    </lineage>
</organism>
<dbReference type="InterPro" id="IPR000914">
    <property type="entry name" value="SBP_5_dom"/>
</dbReference>
<name>A0A1E5XX54_9HYPH</name>
<dbReference type="SUPFAM" id="SSF53850">
    <property type="entry name" value="Periplasmic binding protein-like II"/>
    <property type="match status" value="1"/>
</dbReference>
<sequence>MMRSTTFSLVLVAAALGAPATVEAKAILTAFPTETTAFVANFNPFNTSTRLSTVEDFMYEPLVIFNVLQGGKPEYRLAESFTYNDDLTAVTFKIRDGVKWSDGQPFTANDVLFTFNLLKAHPELDLNAIWTQIKSVEVDGNNVTIAYNAANSGLIYKLVQVYVVPEHTWKDVADPATFTNEKPVGSGPMTEIERFTPQEYMQCRNPNYWDAANLFVDCLRFPQIAGNDQTLTEVTKGELDWFGAFLPDIEKTYVGLDPDHNAYWFPGGSMVVFNLNQQTKNAGNKAAFNDLNFRRAFSMAMDRQAMVDIAGYGYPTLNEYPSGLGAAFHSWNNAKVDTEYGQFSKYNLDAAKQLLADSGYKDVTGDGFVENPDGSKIGFDIIVPNGWTDWVNSVQLAVEGLTQVGIEARLSTPEEGPWDNMLKSGDFDVGINSIRGGVTPHFMFDLALYSANVGKTRQAASHYSNPELDKLLDGFYQTSDEAEQRKIMDQIQEIVGRDLPYVAVFNNPLWYEYSTKRFTGWFNAENPVARPVVYGGVPERVLHLLALRPVTP</sequence>
<evidence type="ECO:0000313" key="7">
    <source>
        <dbReference type="Proteomes" id="UP000095463"/>
    </source>
</evidence>
<dbReference type="Proteomes" id="UP000095463">
    <property type="component" value="Unassembled WGS sequence"/>
</dbReference>
<reference evidence="6 7" key="1">
    <citation type="journal article" date="2015" name="Genome Announc.">
        <title>Genome Assemblies of Three Soil-Associated Devosia species: D. insulae, D. limi, and D. soli.</title>
        <authorList>
            <person name="Hassan Y.I."/>
            <person name="Lepp D."/>
            <person name="Zhou T."/>
        </authorList>
    </citation>
    <scope>NUCLEOTIDE SEQUENCE [LARGE SCALE GENOMIC DNA]</scope>
    <source>
        <strain evidence="6 7">DS-56</strain>
    </source>
</reference>
<feature type="signal peptide" evidence="4">
    <location>
        <begin position="1"/>
        <end position="24"/>
    </location>
</feature>
<dbReference type="CDD" id="cd08509">
    <property type="entry name" value="PBP2_TmCBP_oligosaccharides_like"/>
    <property type="match status" value="1"/>
</dbReference>
<dbReference type="Pfam" id="PF00496">
    <property type="entry name" value="SBP_bac_5"/>
    <property type="match status" value="1"/>
</dbReference>
<dbReference type="PIRSF" id="PIRSF002741">
    <property type="entry name" value="MppA"/>
    <property type="match status" value="1"/>
</dbReference>
<dbReference type="InterPro" id="IPR039424">
    <property type="entry name" value="SBP_5"/>
</dbReference>
<gene>
    <name evidence="6" type="ORF">VW23_008005</name>
</gene>
<evidence type="ECO:0000256" key="4">
    <source>
        <dbReference type="SAM" id="SignalP"/>
    </source>
</evidence>
<keyword evidence="7" id="KW-1185">Reference proteome</keyword>
<feature type="domain" description="Solute-binding protein family 5" evidence="5">
    <location>
        <begin position="73"/>
        <end position="446"/>
    </location>
</feature>
<dbReference type="PANTHER" id="PTHR30290:SF38">
    <property type="entry name" value="D,D-DIPEPTIDE-BINDING PERIPLASMIC PROTEIN DDPA-RELATED"/>
    <property type="match status" value="1"/>
</dbReference>
<dbReference type="GO" id="GO:0030288">
    <property type="term" value="C:outer membrane-bounded periplasmic space"/>
    <property type="evidence" value="ECO:0007669"/>
    <property type="project" value="TreeGrafter"/>
</dbReference>
<dbReference type="PROSITE" id="PS01040">
    <property type="entry name" value="SBP_BACTERIAL_5"/>
    <property type="match status" value="1"/>
</dbReference>
<evidence type="ECO:0000256" key="1">
    <source>
        <dbReference type="ARBA" id="ARBA00004418"/>
    </source>
</evidence>
<evidence type="ECO:0000313" key="6">
    <source>
        <dbReference type="EMBL" id="OEO33163.1"/>
    </source>
</evidence>
<dbReference type="Gene3D" id="3.90.76.10">
    <property type="entry name" value="Dipeptide-binding Protein, Domain 1"/>
    <property type="match status" value="1"/>
</dbReference>
<dbReference type="Gene3D" id="3.40.190.10">
    <property type="entry name" value="Periplasmic binding protein-like II"/>
    <property type="match status" value="1"/>
</dbReference>
<proteinExistence type="inferred from homology"/>
<dbReference type="RefSeq" id="WP_069907713.1">
    <property type="nucleotide sequence ID" value="NZ_LAJE02000023.1"/>
</dbReference>
<comment type="similarity">
    <text evidence="2">Belongs to the bacterial solute-binding protein 5 family.</text>
</comment>
<dbReference type="GO" id="GO:0043190">
    <property type="term" value="C:ATP-binding cassette (ABC) transporter complex"/>
    <property type="evidence" value="ECO:0007669"/>
    <property type="project" value="InterPro"/>
</dbReference>
<accession>A0A1E5XX54</accession>
<dbReference type="Gene3D" id="3.10.105.10">
    <property type="entry name" value="Dipeptide-binding Protein, Domain 3"/>
    <property type="match status" value="1"/>
</dbReference>
<dbReference type="PANTHER" id="PTHR30290">
    <property type="entry name" value="PERIPLASMIC BINDING COMPONENT OF ABC TRANSPORTER"/>
    <property type="match status" value="1"/>
</dbReference>
<comment type="subcellular location">
    <subcellularLocation>
        <location evidence="1">Periplasm</location>
    </subcellularLocation>
</comment>
<dbReference type="GO" id="GO:1904680">
    <property type="term" value="F:peptide transmembrane transporter activity"/>
    <property type="evidence" value="ECO:0007669"/>
    <property type="project" value="TreeGrafter"/>
</dbReference>
<keyword evidence="3 4" id="KW-0732">Signal</keyword>
<evidence type="ECO:0000259" key="5">
    <source>
        <dbReference type="Pfam" id="PF00496"/>
    </source>
</evidence>
<evidence type="ECO:0000256" key="2">
    <source>
        <dbReference type="ARBA" id="ARBA00005695"/>
    </source>
</evidence>
<dbReference type="InterPro" id="IPR023765">
    <property type="entry name" value="SBP_5_CS"/>
</dbReference>
<dbReference type="GO" id="GO:0042938">
    <property type="term" value="P:dipeptide transport"/>
    <property type="evidence" value="ECO:0007669"/>
    <property type="project" value="TreeGrafter"/>
</dbReference>
<feature type="chain" id="PRO_5009190692" evidence="4">
    <location>
        <begin position="25"/>
        <end position="552"/>
    </location>
</feature>
<evidence type="ECO:0000256" key="3">
    <source>
        <dbReference type="ARBA" id="ARBA00022729"/>
    </source>
</evidence>
<dbReference type="InterPro" id="IPR030678">
    <property type="entry name" value="Peptide/Ni-bd"/>
</dbReference>
<dbReference type="AlphaFoldDB" id="A0A1E5XX54"/>
<protein>
    <submittedName>
        <fullName evidence="6">Peptide ABC transporter substrate-binding protein</fullName>
    </submittedName>
</protein>